<feature type="region of interest" description="Disordered" evidence="1">
    <location>
        <begin position="556"/>
        <end position="575"/>
    </location>
</feature>
<proteinExistence type="predicted"/>
<dbReference type="Gene3D" id="1.20.1280.50">
    <property type="match status" value="1"/>
</dbReference>
<dbReference type="AlphaFoldDB" id="A0AAD2HGY8"/>
<keyword evidence="4" id="KW-1185">Reference proteome</keyword>
<dbReference type="CDD" id="cd09917">
    <property type="entry name" value="F-box_SF"/>
    <property type="match status" value="1"/>
</dbReference>
<name>A0AAD2HGY8_9AGAR</name>
<dbReference type="EMBL" id="CAVNYO010000403">
    <property type="protein sequence ID" value="CAK5274610.1"/>
    <property type="molecule type" value="Genomic_DNA"/>
</dbReference>
<protein>
    <recommendedName>
        <fullName evidence="2">F-box domain-containing protein</fullName>
    </recommendedName>
</protein>
<dbReference type="InterPro" id="IPR001810">
    <property type="entry name" value="F-box_dom"/>
</dbReference>
<accession>A0AAD2HGY8</accession>
<dbReference type="PROSITE" id="PS50181">
    <property type="entry name" value="FBOX"/>
    <property type="match status" value="1"/>
</dbReference>
<sequence>MTAAVICQIIHHYFPASPAPASSPSMSHVSTFFQWNALPVEISLMILGLLDPYDILACRMASRSMWMLSNQLSLWTECLRNLDGHGFYPHSSESPSLSELERTATAGQRFTRRFQRHISHDHFGPFPALKRLYIEPADPEEELEHLRMVPGGRFLLTTHDCIVRLWDLTKPSSGPVSSLEIEPASFLISVWVRLSPPPNHDPLVIVASQEADLFHIHILTIKPEGQLVVEHPILALSIPTSEFAWIICATARLVAIQLGHKLIVWDNQRDLWMSWDLSSLQVPKTSQRTAYVFDGNIAIFNPDESELTISRIPSLEPRASTATHPPLLKVAPDILQRYTLYRFNSLQRLTNSPFAGVTLVFHSPETSTRERPVRVDVVSSDENENVILSYFVLIAETDGSHPKLVAVGESQLAAWFDLCHSFHLEWISCDTVQCFIIESTVLHVVISQVSFPDDSLLHRSYHSVAGVLGTAGSILAGDANVDFCSLSGRICARTKVAEGEGYRVAVLDYVLSDGRKAAISFWAKHILDLLTQVKCTALPNVHAWIQREPPGMVPIAKSDSTEQSAGSCAGEKLVA</sequence>
<organism evidence="3 4">
    <name type="scientific">Mycena citricolor</name>
    <dbReference type="NCBI Taxonomy" id="2018698"/>
    <lineage>
        <taxon>Eukaryota</taxon>
        <taxon>Fungi</taxon>
        <taxon>Dikarya</taxon>
        <taxon>Basidiomycota</taxon>
        <taxon>Agaricomycotina</taxon>
        <taxon>Agaricomycetes</taxon>
        <taxon>Agaricomycetidae</taxon>
        <taxon>Agaricales</taxon>
        <taxon>Marasmiineae</taxon>
        <taxon>Mycenaceae</taxon>
        <taxon>Mycena</taxon>
    </lineage>
</organism>
<evidence type="ECO:0000256" key="1">
    <source>
        <dbReference type="SAM" id="MobiDB-lite"/>
    </source>
</evidence>
<gene>
    <name evidence="3" type="ORF">MYCIT1_LOCUS21861</name>
</gene>
<evidence type="ECO:0000313" key="4">
    <source>
        <dbReference type="Proteomes" id="UP001295794"/>
    </source>
</evidence>
<comment type="caution">
    <text evidence="3">The sequence shown here is derived from an EMBL/GenBank/DDBJ whole genome shotgun (WGS) entry which is preliminary data.</text>
</comment>
<evidence type="ECO:0000313" key="3">
    <source>
        <dbReference type="EMBL" id="CAK5274610.1"/>
    </source>
</evidence>
<dbReference type="SUPFAM" id="SSF81383">
    <property type="entry name" value="F-box domain"/>
    <property type="match status" value="1"/>
</dbReference>
<reference evidence="3" key="1">
    <citation type="submission" date="2023-11" db="EMBL/GenBank/DDBJ databases">
        <authorList>
            <person name="De Vega J J."/>
            <person name="De Vega J J."/>
        </authorList>
    </citation>
    <scope>NUCLEOTIDE SEQUENCE</scope>
</reference>
<dbReference type="InterPro" id="IPR036047">
    <property type="entry name" value="F-box-like_dom_sf"/>
</dbReference>
<evidence type="ECO:0000259" key="2">
    <source>
        <dbReference type="PROSITE" id="PS50181"/>
    </source>
</evidence>
<dbReference type="Pfam" id="PF12937">
    <property type="entry name" value="F-box-like"/>
    <property type="match status" value="1"/>
</dbReference>
<dbReference type="Proteomes" id="UP001295794">
    <property type="component" value="Unassembled WGS sequence"/>
</dbReference>
<feature type="domain" description="F-box" evidence="2">
    <location>
        <begin position="32"/>
        <end position="78"/>
    </location>
</feature>